<dbReference type="InterPro" id="IPR004089">
    <property type="entry name" value="MCPsignal_dom"/>
</dbReference>
<comment type="subcellular location">
    <subcellularLocation>
        <location evidence="1">Cell membrane</location>
        <topology evidence="1">Multi-pass membrane protein</topology>
    </subcellularLocation>
</comment>
<evidence type="ECO:0000313" key="12">
    <source>
        <dbReference type="EMBL" id="MBS7661017.1"/>
    </source>
</evidence>
<evidence type="ECO:0000313" key="13">
    <source>
        <dbReference type="Proteomes" id="UP001196601"/>
    </source>
</evidence>
<proteinExistence type="inferred from homology"/>
<evidence type="ECO:0000256" key="4">
    <source>
        <dbReference type="ARBA" id="ARBA00022692"/>
    </source>
</evidence>
<dbReference type="SUPFAM" id="SSF58104">
    <property type="entry name" value="Methyl-accepting chemotaxis protein (MCP) signaling domain"/>
    <property type="match status" value="1"/>
</dbReference>
<dbReference type="SMART" id="SM00283">
    <property type="entry name" value="MA"/>
    <property type="match status" value="1"/>
</dbReference>
<dbReference type="PROSITE" id="PS50885">
    <property type="entry name" value="HAMP"/>
    <property type="match status" value="1"/>
</dbReference>
<keyword evidence="6" id="KW-0472">Membrane</keyword>
<dbReference type="RefSeq" id="WP_213638367.1">
    <property type="nucleotide sequence ID" value="NZ_JADPMV010000001.1"/>
</dbReference>
<accession>A0ABS5PX11</accession>
<dbReference type="PANTHER" id="PTHR32089:SF119">
    <property type="entry name" value="METHYL-ACCEPTING CHEMOTAXIS PROTEIN CTPL"/>
    <property type="match status" value="1"/>
</dbReference>
<dbReference type="CDD" id="cd11386">
    <property type="entry name" value="MCP_signal"/>
    <property type="match status" value="1"/>
</dbReference>
<reference evidence="12 13" key="1">
    <citation type="journal article" date="2021" name="Syst. Appl. Microbiol.">
        <title>Pseudomonas lalucatii sp. nov. isolated from Vallgornera, a karstic cave in Mallorca, Western Mediterranean.</title>
        <authorList>
            <person name="Busquets A."/>
            <person name="Mulet M."/>
            <person name="Gomila M."/>
            <person name="Garcia-Valdes E."/>
        </authorList>
    </citation>
    <scope>NUCLEOTIDE SEQUENCE [LARGE SCALE GENOMIC DNA]</scope>
    <source>
        <strain evidence="12 13">R1b54</strain>
    </source>
</reference>
<dbReference type="Pfam" id="PF00015">
    <property type="entry name" value="MCPsignal"/>
    <property type="match status" value="1"/>
</dbReference>
<dbReference type="CDD" id="cd06225">
    <property type="entry name" value="HAMP"/>
    <property type="match status" value="1"/>
</dbReference>
<evidence type="ECO:0000256" key="6">
    <source>
        <dbReference type="ARBA" id="ARBA00023136"/>
    </source>
</evidence>
<dbReference type="InterPro" id="IPR003660">
    <property type="entry name" value="HAMP_dom"/>
</dbReference>
<comment type="caution">
    <text evidence="12">The sequence shown here is derived from an EMBL/GenBank/DDBJ whole genome shotgun (WGS) entry which is preliminary data.</text>
</comment>
<name>A0ABS5PX11_9PSED</name>
<evidence type="ECO:0000256" key="9">
    <source>
        <dbReference type="PROSITE-ProRule" id="PRU00284"/>
    </source>
</evidence>
<dbReference type="Proteomes" id="UP001196601">
    <property type="component" value="Unassembled WGS sequence"/>
</dbReference>
<dbReference type="PANTHER" id="PTHR32089">
    <property type="entry name" value="METHYL-ACCEPTING CHEMOTAXIS PROTEIN MCPB"/>
    <property type="match status" value="1"/>
</dbReference>
<feature type="domain" description="HAMP" evidence="11">
    <location>
        <begin position="295"/>
        <end position="349"/>
    </location>
</feature>
<keyword evidence="5" id="KW-1133">Transmembrane helix</keyword>
<keyword evidence="3" id="KW-0488">Methylation</keyword>
<dbReference type="EMBL" id="JADPMV010000001">
    <property type="protein sequence ID" value="MBS7661017.1"/>
    <property type="molecule type" value="Genomic_DNA"/>
</dbReference>
<sequence>MQFFLSWKQKFRLLIVIMLLSLALMAASSFWASQRLSNALQARENATAYAGASFALMNDWLKLTPQRQALTPETKDIFPQRLSALDQRTGQFVAQAQALGHGEIAERALQIEQLLRSDTELQRQWLALSEQLGLSPLEGKRLALASAAEKLESINISLIRPFIATALNNQRDYLATFDNSYAAKTETAIDELQAEIDELDWRDNQIGQSVASFAEAFAQAHALIQEISDIGTQLTSLGWQIEQQVEEQNLELQDGLLASTSLKAQQVRRSSHWIMGLSFAGVALFLLLTLSQASRALMAQLNGVTRLLSQVASGNLTGALPVGRNPKDEFNQLGEACNRMIQGIGQIVRQVIEANRELAQLHSYLSEAMRHLGENSSQVEAQTEQAASASQQISATVNEMAQRSSDVGGATQAAYESARQGSQIIGASVASMGRLSQLIQATHAQVVQLTQSSGKVTSIIDVINSLADQTNLLALNAAIEAARAGDAGRGFSVVADEVRSLAQKTVAATTDIARIVDEFKQQTQSMDELMTRGLSLAAESEGHAGQVAGAIEKITQSMERLTGEMNQVVVAIEEVSATTEDIADKMEEINVHTGQTKGLRLTLAQHTQGLSTQVDTLSRSAQQFQVG</sequence>
<evidence type="ECO:0000256" key="5">
    <source>
        <dbReference type="ARBA" id="ARBA00022989"/>
    </source>
</evidence>
<feature type="domain" description="Methyl-accepting transducer" evidence="10">
    <location>
        <begin position="354"/>
        <end position="590"/>
    </location>
</feature>
<keyword evidence="7 9" id="KW-0807">Transducer</keyword>
<keyword evidence="2" id="KW-1003">Cell membrane</keyword>
<evidence type="ECO:0000256" key="3">
    <source>
        <dbReference type="ARBA" id="ARBA00022481"/>
    </source>
</evidence>
<keyword evidence="13" id="KW-1185">Reference proteome</keyword>
<keyword evidence="4" id="KW-0812">Transmembrane</keyword>
<gene>
    <name evidence="12" type="ORF">I0D00_03500</name>
</gene>
<evidence type="ECO:0000256" key="8">
    <source>
        <dbReference type="ARBA" id="ARBA00029447"/>
    </source>
</evidence>
<evidence type="ECO:0000259" key="10">
    <source>
        <dbReference type="PROSITE" id="PS50111"/>
    </source>
</evidence>
<dbReference type="SMART" id="SM00304">
    <property type="entry name" value="HAMP"/>
    <property type="match status" value="1"/>
</dbReference>
<protein>
    <submittedName>
        <fullName evidence="12">Chemotaxis protein</fullName>
    </submittedName>
</protein>
<organism evidence="12 13">
    <name type="scientific">Pseudomonas lalucatii</name>
    <dbReference type="NCBI Taxonomy" id="1424203"/>
    <lineage>
        <taxon>Bacteria</taxon>
        <taxon>Pseudomonadati</taxon>
        <taxon>Pseudomonadota</taxon>
        <taxon>Gammaproteobacteria</taxon>
        <taxon>Pseudomonadales</taxon>
        <taxon>Pseudomonadaceae</taxon>
        <taxon>Pseudomonas</taxon>
    </lineage>
</organism>
<comment type="similarity">
    <text evidence="8">Belongs to the methyl-accepting chemotaxis (MCP) protein family.</text>
</comment>
<dbReference type="PROSITE" id="PS50111">
    <property type="entry name" value="CHEMOTAXIS_TRANSDUC_2"/>
    <property type="match status" value="1"/>
</dbReference>
<evidence type="ECO:0000256" key="1">
    <source>
        <dbReference type="ARBA" id="ARBA00004651"/>
    </source>
</evidence>
<evidence type="ECO:0000259" key="11">
    <source>
        <dbReference type="PROSITE" id="PS50885"/>
    </source>
</evidence>
<evidence type="ECO:0000256" key="7">
    <source>
        <dbReference type="ARBA" id="ARBA00023224"/>
    </source>
</evidence>
<dbReference type="Gene3D" id="1.10.287.950">
    <property type="entry name" value="Methyl-accepting chemotaxis protein"/>
    <property type="match status" value="1"/>
</dbReference>
<evidence type="ECO:0000256" key="2">
    <source>
        <dbReference type="ARBA" id="ARBA00022475"/>
    </source>
</evidence>